<feature type="compositionally biased region" description="Basic and acidic residues" evidence="1">
    <location>
        <begin position="295"/>
        <end position="308"/>
    </location>
</feature>
<accession>A0A0L0SN35</accession>
<sequence length="316" mass="33839">MTIATKTLVLAAITFPLWASAIGLALSIGFFVAAPTAVLAAIVGSAPFYLLAGAQNGRQLVEAVFHHLLDRIKAMRWGLDDEDPYFDWKHGYPRARAKTALQVVFDWRTGTYQVGPVPRIMPPSPPASVPGSPGRWHAHGSKPLTNSHGHTARRHARQHYVRSTHPLEELYRGYGPAIDEREAARRLQERIVLETLLGPPSNEPTPIPVHHMPSSGTRSRRRTRTATVDGVPVGAAMQVTDVWVPAGITSAPVSPLVEGWRLRAGLDGAGVDPGASEVAGKEVGVVCAAASPAAETERHVAPSAEDRVAAAWPPPA</sequence>
<feature type="compositionally biased region" description="Pro residues" evidence="1">
    <location>
        <begin position="119"/>
        <end position="128"/>
    </location>
</feature>
<feature type="region of interest" description="Disordered" evidence="1">
    <location>
        <begin position="118"/>
        <end position="151"/>
    </location>
</feature>
<dbReference type="VEuPathDB" id="FungiDB:AMAG_09014"/>
<organism evidence="2 3">
    <name type="scientific">Allomyces macrogynus (strain ATCC 38327)</name>
    <name type="common">Allomyces javanicus var. macrogynus</name>
    <dbReference type="NCBI Taxonomy" id="578462"/>
    <lineage>
        <taxon>Eukaryota</taxon>
        <taxon>Fungi</taxon>
        <taxon>Fungi incertae sedis</taxon>
        <taxon>Blastocladiomycota</taxon>
        <taxon>Blastocladiomycetes</taxon>
        <taxon>Blastocladiales</taxon>
        <taxon>Blastocladiaceae</taxon>
        <taxon>Allomyces</taxon>
    </lineage>
</organism>
<feature type="region of interest" description="Disordered" evidence="1">
    <location>
        <begin position="294"/>
        <end position="316"/>
    </location>
</feature>
<evidence type="ECO:0000313" key="3">
    <source>
        <dbReference type="Proteomes" id="UP000054350"/>
    </source>
</evidence>
<proteinExistence type="predicted"/>
<dbReference type="OrthoDB" id="10345079at2759"/>
<evidence type="ECO:0000313" key="2">
    <source>
        <dbReference type="EMBL" id="KNE63951.1"/>
    </source>
</evidence>
<protein>
    <submittedName>
        <fullName evidence="2">Uncharacterized protein</fullName>
    </submittedName>
</protein>
<keyword evidence="3" id="KW-1185">Reference proteome</keyword>
<feature type="region of interest" description="Disordered" evidence="1">
    <location>
        <begin position="197"/>
        <end position="223"/>
    </location>
</feature>
<evidence type="ECO:0000256" key="1">
    <source>
        <dbReference type="SAM" id="MobiDB-lite"/>
    </source>
</evidence>
<reference evidence="3" key="2">
    <citation type="submission" date="2009-11" db="EMBL/GenBank/DDBJ databases">
        <title>The Genome Sequence of Allomyces macrogynus strain ATCC 38327.</title>
        <authorList>
            <consortium name="The Broad Institute Genome Sequencing Platform"/>
            <person name="Russ C."/>
            <person name="Cuomo C."/>
            <person name="Shea T."/>
            <person name="Young S.K."/>
            <person name="Zeng Q."/>
            <person name="Koehrsen M."/>
            <person name="Haas B."/>
            <person name="Borodovsky M."/>
            <person name="Guigo R."/>
            <person name="Alvarado L."/>
            <person name="Berlin A."/>
            <person name="Borenstein D."/>
            <person name="Chen Z."/>
            <person name="Engels R."/>
            <person name="Freedman E."/>
            <person name="Gellesch M."/>
            <person name="Goldberg J."/>
            <person name="Griggs A."/>
            <person name="Gujja S."/>
            <person name="Heiman D."/>
            <person name="Hepburn T."/>
            <person name="Howarth C."/>
            <person name="Jen D."/>
            <person name="Larson L."/>
            <person name="Lewis B."/>
            <person name="Mehta T."/>
            <person name="Park D."/>
            <person name="Pearson M."/>
            <person name="Roberts A."/>
            <person name="Saif S."/>
            <person name="Shenoy N."/>
            <person name="Sisk P."/>
            <person name="Stolte C."/>
            <person name="Sykes S."/>
            <person name="Walk T."/>
            <person name="White J."/>
            <person name="Yandava C."/>
            <person name="Burger G."/>
            <person name="Gray M.W."/>
            <person name="Holland P.W.H."/>
            <person name="King N."/>
            <person name="Lang F.B.F."/>
            <person name="Roger A.J."/>
            <person name="Ruiz-Trillo I."/>
            <person name="Lander E."/>
            <person name="Nusbaum C."/>
        </authorList>
    </citation>
    <scope>NUCLEOTIDE SEQUENCE [LARGE SCALE GENOMIC DNA]</scope>
    <source>
        <strain evidence="3">ATCC 38327</strain>
    </source>
</reference>
<dbReference type="Proteomes" id="UP000054350">
    <property type="component" value="Unassembled WGS sequence"/>
</dbReference>
<gene>
    <name evidence="2" type="ORF">AMAG_09014</name>
</gene>
<name>A0A0L0SN35_ALLM3</name>
<dbReference type="AlphaFoldDB" id="A0A0L0SN35"/>
<dbReference type="EMBL" id="GG745343">
    <property type="protein sequence ID" value="KNE63951.1"/>
    <property type="molecule type" value="Genomic_DNA"/>
</dbReference>
<reference evidence="2 3" key="1">
    <citation type="submission" date="2009-11" db="EMBL/GenBank/DDBJ databases">
        <title>Annotation of Allomyces macrogynus ATCC 38327.</title>
        <authorList>
            <consortium name="The Broad Institute Genome Sequencing Platform"/>
            <person name="Russ C."/>
            <person name="Cuomo C."/>
            <person name="Burger G."/>
            <person name="Gray M.W."/>
            <person name="Holland P.W.H."/>
            <person name="King N."/>
            <person name="Lang F.B.F."/>
            <person name="Roger A.J."/>
            <person name="Ruiz-Trillo I."/>
            <person name="Young S.K."/>
            <person name="Zeng Q."/>
            <person name="Gargeya S."/>
            <person name="Fitzgerald M."/>
            <person name="Haas B."/>
            <person name="Abouelleil A."/>
            <person name="Alvarado L."/>
            <person name="Arachchi H.M."/>
            <person name="Berlin A."/>
            <person name="Chapman S.B."/>
            <person name="Gearin G."/>
            <person name="Goldberg J."/>
            <person name="Griggs A."/>
            <person name="Gujja S."/>
            <person name="Hansen M."/>
            <person name="Heiman D."/>
            <person name="Howarth C."/>
            <person name="Larimer J."/>
            <person name="Lui A."/>
            <person name="MacDonald P.J.P."/>
            <person name="McCowen C."/>
            <person name="Montmayeur A."/>
            <person name="Murphy C."/>
            <person name="Neiman D."/>
            <person name="Pearson M."/>
            <person name="Priest M."/>
            <person name="Roberts A."/>
            <person name="Saif S."/>
            <person name="Shea T."/>
            <person name="Sisk P."/>
            <person name="Stolte C."/>
            <person name="Sykes S."/>
            <person name="Wortman J."/>
            <person name="Nusbaum C."/>
            <person name="Birren B."/>
        </authorList>
    </citation>
    <scope>NUCLEOTIDE SEQUENCE [LARGE SCALE GENOMIC DNA]</scope>
    <source>
        <strain evidence="2 3">ATCC 38327</strain>
    </source>
</reference>